<feature type="domain" description="Alpha-D-phosphohexomutase alpha/beta/alpha" evidence="12">
    <location>
        <begin position="242"/>
        <end position="334"/>
    </location>
</feature>
<protein>
    <submittedName>
        <fullName evidence="14">Phosphoglucomutase-2</fullName>
    </submittedName>
</protein>
<evidence type="ECO:0000259" key="11">
    <source>
        <dbReference type="Pfam" id="PF02878"/>
    </source>
</evidence>
<reference evidence="14" key="1">
    <citation type="submission" date="2023-03" db="EMBL/GenBank/DDBJ databases">
        <authorList>
            <person name="Steffen K."/>
            <person name="Cardenas P."/>
        </authorList>
    </citation>
    <scope>NUCLEOTIDE SEQUENCE</scope>
</reference>
<dbReference type="EMBL" id="CASHTH010002970">
    <property type="protein sequence ID" value="CAI8037948.1"/>
    <property type="molecule type" value="Genomic_DNA"/>
</dbReference>
<evidence type="ECO:0000313" key="14">
    <source>
        <dbReference type="EMBL" id="CAI8037948.1"/>
    </source>
</evidence>
<dbReference type="PRINTS" id="PR00509">
    <property type="entry name" value="PGMPMM"/>
</dbReference>
<dbReference type="InterPro" id="IPR005841">
    <property type="entry name" value="Alpha-D-phosphohexomutase_SF"/>
</dbReference>
<keyword evidence="9" id="KW-0413">Isomerase</keyword>
<evidence type="ECO:0000256" key="6">
    <source>
        <dbReference type="ARBA" id="ARBA00022553"/>
    </source>
</evidence>
<dbReference type="PANTHER" id="PTHR45745">
    <property type="entry name" value="PHOSPHOMANNOMUTASE 45A"/>
    <property type="match status" value="1"/>
</dbReference>
<dbReference type="SUPFAM" id="SSF53738">
    <property type="entry name" value="Phosphoglucomutase, first 3 domains"/>
    <property type="match status" value="3"/>
</dbReference>
<keyword evidence="15" id="KW-1185">Reference proteome</keyword>
<dbReference type="CDD" id="cd05799">
    <property type="entry name" value="PGM2"/>
    <property type="match status" value="1"/>
</dbReference>
<dbReference type="GO" id="GO:0005737">
    <property type="term" value="C:cytoplasm"/>
    <property type="evidence" value="ECO:0007669"/>
    <property type="project" value="UniProtKB-SubCell"/>
</dbReference>
<evidence type="ECO:0000256" key="1">
    <source>
        <dbReference type="ARBA" id="ARBA00001946"/>
    </source>
</evidence>
<dbReference type="InterPro" id="IPR036900">
    <property type="entry name" value="A-D-PHexomutase_C_sf"/>
</dbReference>
<dbReference type="PANTHER" id="PTHR45745:SF1">
    <property type="entry name" value="PHOSPHOGLUCOMUTASE 2B-RELATED"/>
    <property type="match status" value="1"/>
</dbReference>
<organism evidence="14 15">
    <name type="scientific">Geodia barretti</name>
    <name type="common">Barrett's horny sponge</name>
    <dbReference type="NCBI Taxonomy" id="519541"/>
    <lineage>
        <taxon>Eukaryota</taxon>
        <taxon>Metazoa</taxon>
        <taxon>Porifera</taxon>
        <taxon>Demospongiae</taxon>
        <taxon>Heteroscleromorpha</taxon>
        <taxon>Tetractinellida</taxon>
        <taxon>Astrophorina</taxon>
        <taxon>Geodiidae</taxon>
        <taxon>Geodia</taxon>
    </lineage>
</organism>
<evidence type="ECO:0000256" key="4">
    <source>
        <dbReference type="ARBA" id="ARBA00022490"/>
    </source>
</evidence>
<feature type="domain" description="Alpha-D-phosphohexomutase alpha/beta/alpha" evidence="11">
    <location>
        <begin position="60"/>
        <end position="200"/>
    </location>
</feature>
<dbReference type="Gene3D" id="3.40.120.10">
    <property type="entry name" value="Alpha-D-Glucose-1,6-Bisphosphate, subunit A, domain 3"/>
    <property type="match status" value="3"/>
</dbReference>
<keyword evidence="8" id="KW-0460">Magnesium</keyword>
<sequence>MNGVSAEKEGVGGPELSPALRKLAEEWLTLDRNPSTVQEIERLRDDGDEKTLQSLLGSRMVFGTAGLRAKMGAGYSRMNDLTVIQTAQGLASCLLEQFGSGECGKRGVVVGYDARHNSRRFAELSATIFLNKNFKVYLFSNFTPTPYTPYAVVKFGCVAGVQVTASHNPKEYNGYKVYWSNGAQIRPPLDSDIQSHISANLNPLPTSWDTSALQKASSDILDPLASVTATYFTDTLHLCYRREDNASSPVKIVYTPMHGVGAEGAREAFRTFSLPDFIPVPEQIDPDPEFRTVAFPNPEEGHSALGLAEKTAERHGATLILANDPDADRLAVAERSDPSTREWDILTGNEIGALLGWWLFKNYRDSHPHFNGKNVYMLASTVSSKFLQRMASVEGFQFEETLTGFKWMGNRAHELLQQGHEVLFAFEEAIGYMCGCRVLDKDGISAAAVMAEFAGWLAGQGKNFRQQLDELYARYGRFESEVSYFVCHSQDTFTQLFNGIRSRDDGNYPKTCGPYVVDSIIDLTVGYDSSSSPPDFKPFLPVDPNSQLIKFILDDMTCECTLRTSGTEPKIKYYIEISSKIGETVSKEELTKKLRKVAEAVVSEFLQPERWGLEARPTQ</sequence>
<gene>
    <name evidence="14" type="ORF">GBAR_LOCUS21189</name>
</gene>
<evidence type="ECO:0000256" key="9">
    <source>
        <dbReference type="ARBA" id="ARBA00023235"/>
    </source>
</evidence>
<keyword evidence="5" id="KW-0313">Glucose metabolism</keyword>
<evidence type="ECO:0000259" key="13">
    <source>
        <dbReference type="Pfam" id="PF02880"/>
    </source>
</evidence>
<keyword evidence="7" id="KW-0479">Metal-binding</keyword>
<keyword evidence="6" id="KW-0597">Phosphoprotein</keyword>
<dbReference type="FunFam" id="3.40.120.10:FF:000017">
    <property type="entry name" value="glucose 1,6-bisphosphate synthase"/>
    <property type="match status" value="1"/>
</dbReference>
<evidence type="ECO:0000259" key="12">
    <source>
        <dbReference type="Pfam" id="PF02879"/>
    </source>
</evidence>
<dbReference type="Pfam" id="PF02878">
    <property type="entry name" value="PGM_PMM_I"/>
    <property type="match status" value="1"/>
</dbReference>
<comment type="caution">
    <text evidence="14">The sequence shown here is derived from an EMBL/GenBank/DDBJ whole genome shotgun (WGS) entry which is preliminary data.</text>
</comment>
<dbReference type="GO" id="GO:0005634">
    <property type="term" value="C:nucleus"/>
    <property type="evidence" value="ECO:0007669"/>
    <property type="project" value="TreeGrafter"/>
</dbReference>
<evidence type="ECO:0000256" key="3">
    <source>
        <dbReference type="ARBA" id="ARBA00010231"/>
    </source>
</evidence>
<keyword evidence="10" id="KW-0119">Carbohydrate metabolism</keyword>
<dbReference type="Pfam" id="PF02880">
    <property type="entry name" value="PGM_PMM_III"/>
    <property type="match status" value="1"/>
</dbReference>
<proteinExistence type="inferred from homology"/>
<dbReference type="FunFam" id="3.40.120.10:FF:000035">
    <property type="entry name" value="Pgm3p"/>
    <property type="match status" value="1"/>
</dbReference>
<dbReference type="InterPro" id="IPR005846">
    <property type="entry name" value="A-D-PHexomutase_a/b/a-III"/>
</dbReference>
<dbReference type="AlphaFoldDB" id="A0AA35SY07"/>
<feature type="domain" description="Alpha-D-phosphohexomutase alpha/beta/alpha" evidence="13">
    <location>
        <begin position="348"/>
        <end position="475"/>
    </location>
</feature>
<evidence type="ECO:0000256" key="2">
    <source>
        <dbReference type="ARBA" id="ARBA00004496"/>
    </source>
</evidence>
<dbReference type="SUPFAM" id="SSF55957">
    <property type="entry name" value="Phosphoglucomutase, C-terminal domain"/>
    <property type="match status" value="1"/>
</dbReference>
<comment type="similarity">
    <text evidence="3">Belongs to the phosphohexose mutase family.</text>
</comment>
<dbReference type="PROSITE" id="PS00710">
    <property type="entry name" value="PGM_PMM"/>
    <property type="match status" value="1"/>
</dbReference>
<accession>A0AA35SY07</accession>
<evidence type="ECO:0000256" key="5">
    <source>
        <dbReference type="ARBA" id="ARBA00022526"/>
    </source>
</evidence>
<dbReference type="Pfam" id="PF02879">
    <property type="entry name" value="PGM_PMM_II"/>
    <property type="match status" value="1"/>
</dbReference>
<keyword evidence="4" id="KW-0963">Cytoplasm</keyword>
<evidence type="ECO:0000256" key="7">
    <source>
        <dbReference type="ARBA" id="ARBA00022723"/>
    </source>
</evidence>
<dbReference type="Proteomes" id="UP001174909">
    <property type="component" value="Unassembled WGS sequence"/>
</dbReference>
<evidence type="ECO:0000256" key="10">
    <source>
        <dbReference type="ARBA" id="ARBA00023277"/>
    </source>
</evidence>
<dbReference type="InterPro" id="IPR016055">
    <property type="entry name" value="A-D-PHexomutase_a/b/a-I/II/III"/>
</dbReference>
<comment type="subcellular location">
    <subcellularLocation>
        <location evidence="2">Cytoplasm</location>
    </subcellularLocation>
</comment>
<dbReference type="GO" id="GO:0000287">
    <property type="term" value="F:magnesium ion binding"/>
    <property type="evidence" value="ECO:0007669"/>
    <property type="project" value="InterPro"/>
</dbReference>
<name>A0AA35SY07_GEOBA</name>
<dbReference type="GO" id="GO:0008973">
    <property type="term" value="F:phosphopentomutase activity"/>
    <property type="evidence" value="ECO:0007669"/>
    <property type="project" value="TreeGrafter"/>
</dbReference>
<comment type="cofactor">
    <cofactor evidence="1">
        <name>Mg(2+)</name>
        <dbReference type="ChEBI" id="CHEBI:18420"/>
    </cofactor>
</comment>
<dbReference type="GO" id="GO:0006166">
    <property type="term" value="P:purine ribonucleoside salvage"/>
    <property type="evidence" value="ECO:0007669"/>
    <property type="project" value="TreeGrafter"/>
</dbReference>
<dbReference type="InterPro" id="IPR016066">
    <property type="entry name" value="A-D-PHexomutase_CS"/>
</dbReference>
<evidence type="ECO:0000313" key="15">
    <source>
        <dbReference type="Proteomes" id="UP001174909"/>
    </source>
</evidence>
<dbReference type="GO" id="GO:0006006">
    <property type="term" value="P:glucose metabolic process"/>
    <property type="evidence" value="ECO:0007669"/>
    <property type="project" value="UniProtKB-KW"/>
</dbReference>
<evidence type="ECO:0000256" key="8">
    <source>
        <dbReference type="ARBA" id="ARBA00022842"/>
    </source>
</evidence>
<dbReference type="InterPro" id="IPR005845">
    <property type="entry name" value="A-D-PHexomutase_a/b/a-II"/>
</dbReference>
<dbReference type="InterPro" id="IPR005844">
    <property type="entry name" value="A-D-PHexomutase_a/b/a-I"/>
</dbReference>